<accession>A0ABU6J7J2</accession>
<sequence length="40" mass="4814">MTNYFDNYQTALSFNEYLVKTTVDYWTAVTFPAIYFAKYL</sequence>
<evidence type="ECO:0000313" key="1">
    <source>
        <dbReference type="EMBL" id="MEC4719604.1"/>
    </source>
</evidence>
<dbReference type="EMBL" id="JAWIIV010000007">
    <property type="protein sequence ID" value="MEC4719604.1"/>
    <property type="molecule type" value="Genomic_DNA"/>
</dbReference>
<dbReference type="RefSeq" id="WP_326506318.1">
    <property type="nucleotide sequence ID" value="NZ_JAWIIV010000007.1"/>
</dbReference>
<dbReference type="Proteomes" id="UP001352263">
    <property type="component" value="Unassembled WGS sequence"/>
</dbReference>
<protein>
    <submittedName>
        <fullName evidence="1">Uncharacterized protein</fullName>
    </submittedName>
</protein>
<evidence type="ECO:0000313" key="2">
    <source>
        <dbReference type="Proteomes" id="UP001352263"/>
    </source>
</evidence>
<gene>
    <name evidence="1" type="ORF">RY831_10630</name>
</gene>
<proteinExistence type="predicted"/>
<comment type="caution">
    <text evidence="1">The sequence shown here is derived from an EMBL/GenBank/DDBJ whole genome shotgun (WGS) entry which is preliminary data.</text>
</comment>
<keyword evidence="2" id="KW-1185">Reference proteome</keyword>
<reference evidence="1 2" key="1">
    <citation type="submission" date="2023-10" db="EMBL/GenBank/DDBJ databases">
        <title>Noviherbaspirillum sp. CPCC 100848 genome assembly.</title>
        <authorList>
            <person name="Li X.Y."/>
            <person name="Fang X.M."/>
        </authorList>
    </citation>
    <scope>NUCLEOTIDE SEQUENCE [LARGE SCALE GENOMIC DNA]</scope>
    <source>
        <strain evidence="1 2">CPCC 100848</strain>
    </source>
</reference>
<organism evidence="1 2">
    <name type="scientific">Noviherbaspirillum album</name>
    <dbReference type="NCBI Taxonomy" id="3080276"/>
    <lineage>
        <taxon>Bacteria</taxon>
        <taxon>Pseudomonadati</taxon>
        <taxon>Pseudomonadota</taxon>
        <taxon>Betaproteobacteria</taxon>
        <taxon>Burkholderiales</taxon>
        <taxon>Oxalobacteraceae</taxon>
        <taxon>Noviherbaspirillum</taxon>
    </lineage>
</organism>
<name>A0ABU6J7J2_9BURK</name>